<feature type="transmembrane region" description="Helical" evidence="1">
    <location>
        <begin position="48"/>
        <end position="67"/>
    </location>
</feature>
<keyword evidence="1" id="KW-0812">Transmembrane</keyword>
<keyword evidence="3" id="KW-1185">Reference proteome</keyword>
<keyword evidence="1" id="KW-1133">Transmembrane helix</keyword>
<sequence length="134" mass="14254">MNRKNLAKTIASLLWLFVGLVSLAVGWGHFQGNPSVSFNGNPANLQFAVGYVVVGAILLLEVVVTFLRKKAALVLAIPVAIFSIVSVFGQLKQLVQGTMITAKYLAMYGALALIAILTITVVLLAKKGVDKENA</sequence>
<accession>A0ABU3W1T5</accession>
<evidence type="ECO:0000256" key="1">
    <source>
        <dbReference type="SAM" id="Phobius"/>
    </source>
</evidence>
<keyword evidence="1" id="KW-0472">Membrane</keyword>
<feature type="transmembrane region" description="Helical" evidence="1">
    <location>
        <begin position="104"/>
        <end position="125"/>
    </location>
</feature>
<evidence type="ECO:0000313" key="2">
    <source>
        <dbReference type="EMBL" id="MDV2080486.1"/>
    </source>
</evidence>
<evidence type="ECO:0000313" key="3">
    <source>
        <dbReference type="Proteomes" id="UP001269819"/>
    </source>
</evidence>
<protein>
    <submittedName>
        <fullName evidence="2">Uncharacterized protein</fullName>
    </submittedName>
</protein>
<dbReference type="RefSeq" id="WP_316974886.1">
    <property type="nucleotide sequence ID" value="NZ_JAWIIJ010000014.1"/>
</dbReference>
<dbReference type="Proteomes" id="UP001269819">
    <property type="component" value="Unassembled WGS sequence"/>
</dbReference>
<gene>
    <name evidence="2" type="ORF">RYS15_17520</name>
</gene>
<dbReference type="EMBL" id="JAWIIJ010000014">
    <property type="protein sequence ID" value="MDV2080486.1"/>
    <property type="molecule type" value="Genomic_DNA"/>
</dbReference>
<comment type="caution">
    <text evidence="2">The sequence shown here is derived from an EMBL/GenBank/DDBJ whole genome shotgun (WGS) entry which is preliminary data.</text>
</comment>
<reference evidence="2 3" key="1">
    <citation type="submission" date="2023-10" db="EMBL/GenBank/DDBJ databases">
        <title>Characteristics and mechanism of a salt-tolerant marine origin heterotrophic nitrifying- aerobic denitrifying bacteria Marinobacter xestospongiae HN1.</title>
        <authorList>
            <person name="Qi R."/>
        </authorList>
    </citation>
    <scope>NUCLEOTIDE SEQUENCE [LARGE SCALE GENOMIC DNA]</scope>
    <source>
        <strain evidence="2 3">HN1</strain>
    </source>
</reference>
<name>A0ABU3W1T5_9GAMM</name>
<feature type="transmembrane region" description="Helical" evidence="1">
    <location>
        <begin position="72"/>
        <end position="92"/>
    </location>
</feature>
<organism evidence="2 3">
    <name type="scientific">Marinobacter xestospongiae</name>
    <dbReference type="NCBI Taxonomy" id="994319"/>
    <lineage>
        <taxon>Bacteria</taxon>
        <taxon>Pseudomonadati</taxon>
        <taxon>Pseudomonadota</taxon>
        <taxon>Gammaproteobacteria</taxon>
        <taxon>Pseudomonadales</taxon>
        <taxon>Marinobacteraceae</taxon>
        <taxon>Marinobacter</taxon>
    </lineage>
</organism>
<proteinExistence type="predicted"/>